<protein>
    <submittedName>
        <fullName evidence="1">Phage tail protein, P2 protein I family</fullName>
    </submittedName>
</protein>
<reference evidence="1 2" key="1">
    <citation type="submission" date="2016-10" db="EMBL/GenBank/DDBJ databases">
        <authorList>
            <person name="de Groot N.N."/>
        </authorList>
    </citation>
    <scope>NUCLEOTIDE SEQUENCE [LARGE SCALE GENOMIC DNA]</scope>
    <source>
        <strain evidence="1 2">CGMCC 1.6493</strain>
    </source>
</reference>
<dbReference type="InterPro" id="IPR006521">
    <property type="entry name" value="Tail_protein_I"/>
</dbReference>
<organism evidence="1 2">
    <name type="scientific">Halomonas saccharevitans</name>
    <dbReference type="NCBI Taxonomy" id="416872"/>
    <lineage>
        <taxon>Bacteria</taxon>
        <taxon>Pseudomonadati</taxon>
        <taxon>Pseudomonadota</taxon>
        <taxon>Gammaproteobacteria</taxon>
        <taxon>Oceanospirillales</taxon>
        <taxon>Halomonadaceae</taxon>
        <taxon>Halomonas</taxon>
    </lineage>
</organism>
<dbReference type="OrthoDB" id="90759at2"/>
<evidence type="ECO:0000313" key="1">
    <source>
        <dbReference type="EMBL" id="SFU01488.1"/>
    </source>
</evidence>
<dbReference type="NCBIfam" id="TIGR01634">
    <property type="entry name" value="tail_P2_I"/>
    <property type="match status" value="1"/>
</dbReference>
<sequence length="209" mass="22854">MPDSRTPLLPPNASPLERAAAEALAEIQRVPVPLRDLWRPATCPAHLLPYLAWAFSVDRWDPSWSEAAKRDVIASAFYVHQRKGTISALRRVVEPLGYLLEVVEWWETEPAGTPGTFALRIGVLDTGITEAMYTELERLIDDAKPVSRHVSGLDLAGESRGTAYVATTAYDGDVTAVLPFVAEESEVTGRFFVGATTDSTDTATVYPLP</sequence>
<accession>A0A1I7CQ23</accession>
<dbReference type="EMBL" id="FPAQ01000055">
    <property type="protein sequence ID" value="SFU01488.1"/>
    <property type="molecule type" value="Genomic_DNA"/>
</dbReference>
<evidence type="ECO:0000313" key="2">
    <source>
        <dbReference type="Proteomes" id="UP000199594"/>
    </source>
</evidence>
<name>A0A1I7CQ23_9GAMM</name>
<dbReference type="AlphaFoldDB" id="A0A1I7CQ23"/>
<dbReference type="RefSeq" id="WP_089852170.1">
    <property type="nucleotide sequence ID" value="NZ_FPAQ01000055.1"/>
</dbReference>
<gene>
    <name evidence="1" type="ORF">SAMN04487956_15516</name>
</gene>
<proteinExistence type="predicted"/>
<dbReference type="Proteomes" id="UP000199594">
    <property type="component" value="Unassembled WGS sequence"/>
</dbReference>
<dbReference type="Pfam" id="PF09684">
    <property type="entry name" value="Tail_P2_I"/>
    <property type="match status" value="1"/>
</dbReference>